<dbReference type="EMBL" id="CP072801">
    <property type="protein sequence ID" value="QTR47285.1"/>
    <property type="molecule type" value="Genomic_DNA"/>
</dbReference>
<evidence type="ECO:0000313" key="1">
    <source>
        <dbReference type="EMBL" id="QTR47285.1"/>
    </source>
</evidence>
<sequence length="67" mass="7798">MKDEYDFSKGVRGQFFHPDTHLNIPVYLDQDVETWFVERAKAKGIDVQQLVNDLLRKDISLIQSAMS</sequence>
<keyword evidence="2" id="KW-1185">Reference proteome</keyword>
<organism evidence="1 2">
    <name type="scientific">Thiothrix litoralis</name>
    <dbReference type="NCBI Taxonomy" id="2891210"/>
    <lineage>
        <taxon>Bacteria</taxon>
        <taxon>Pseudomonadati</taxon>
        <taxon>Pseudomonadota</taxon>
        <taxon>Gammaproteobacteria</taxon>
        <taxon>Thiotrichales</taxon>
        <taxon>Thiotrichaceae</taxon>
        <taxon>Thiothrix</taxon>
    </lineage>
</organism>
<reference evidence="1 2" key="1">
    <citation type="submission" date="2021-04" db="EMBL/GenBank/DDBJ databases">
        <title>Genomics, taxonomy and metabolism of representatives of sulfur bacteria of the genus Thiothrix: Thiothrix fructosivorans QT, Thiothrix unzii A1T and three new species, Thiothrix subterranea sp. nov., Thiothrix litoralis sp. nov. and 'Candidatus Thiothrix anitrata' sp. nov.</title>
        <authorList>
            <person name="Ravin N.V."/>
            <person name="Smolyakov D."/>
            <person name="Rudenko T.S."/>
            <person name="Mardanov A.V."/>
            <person name="Beletsky A.V."/>
            <person name="Markov N.D."/>
            <person name="Fomenkov A.I."/>
            <person name="Roberts R.J."/>
            <person name="Karnachuk O.V."/>
            <person name="Novikov A."/>
            <person name="Grabovich M.Y."/>
        </authorList>
    </citation>
    <scope>NUCLEOTIDE SEQUENCE [LARGE SCALE GENOMIC DNA]</scope>
    <source>
        <strain evidence="1 2">AS</strain>
    </source>
</reference>
<dbReference type="RefSeq" id="WP_210223563.1">
    <property type="nucleotide sequence ID" value="NZ_CP072801.1"/>
</dbReference>
<evidence type="ECO:0000313" key="2">
    <source>
        <dbReference type="Proteomes" id="UP000672039"/>
    </source>
</evidence>
<dbReference type="Proteomes" id="UP000672039">
    <property type="component" value="Chromosome"/>
</dbReference>
<evidence type="ECO:0008006" key="3">
    <source>
        <dbReference type="Google" id="ProtNLM"/>
    </source>
</evidence>
<gene>
    <name evidence="1" type="ORF">J9253_04925</name>
</gene>
<protein>
    <recommendedName>
        <fullName evidence="3">BrnA antitoxin of type II toxin-antitoxin system</fullName>
    </recommendedName>
</protein>
<proteinExistence type="predicted"/>
<accession>A0ABX7WUI4</accession>
<name>A0ABX7WUI4_9GAMM</name>